<dbReference type="PANTHER" id="PTHR43394">
    <property type="entry name" value="ATP-DEPENDENT PERMEASE MDL1, MITOCHONDRIAL"/>
    <property type="match status" value="1"/>
</dbReference>
<dbReference type="SMART" id="SM00382">
    <property type="entry name" value="AAA"/>
    <property type="match status" value="1"/>
</dbReference>
<evidence type="ECO:0000256" key="4">
    <source>
        <dbReference type="ARBA" id="ARBA00022840"/>
    </source>
</evidence>
<dbReference type="RefSeq" id="WP_131300789.1">
    <property type="nucleotide sequence ID" value="NZ_SJJR01000002.1"/>
</dbReference>
<keyword evidence="2 7" id="KW-0812">Transmembrane</keyword>
<dbReference type="PROSITE" id="PS00211">
    <property type="entry name" value="ABC_TRANSPORTER_1"/>
    <property type="match status" value="1"/>
</dbReference>
<proteinExistence type="predicted"/>
<dbReference type="SUPFAM" id="SSF52540">
    <property type="entry name" value="P-loop containing nucleoside triphosphate hydrolases"/>
    <property type="match status" value="1"/>
</dbReference>
<evidence type="ECO:0000313" key="11">
    <source>
        <dbReference type="Proteomes" id="UP000292274"/>
    </source>
</evidence>
<accession>A0A4R0GQ16</accession>
<evidence type="ECO:0000256" key="6">
    <source>
        <dbReference type="ARBA" id="ARBA00023136"/>
    </source>
</evidence>
<keyword evidence="5 7" id="KW-1133">Transmembrane helix</keyword>
<dbReference type="PROSITE" id="PS50893">
    <property type="entry name" value="ABC_TRANSPORTER_2"/>
    <property type="match status" value="1"/>
</dbReference>
<dbReference type="PROSITE" id="PS50929">
    <property type="entry name" value="ABC_TM1F"/>
    <property type="match status" value="1"/>
</dbReference>
<evidence type="ECO:0000259" key="8">
    <source>
        <dbReference type="PROSITE" id="PS50893"/>
    </source>
</evidence>
<feature type="transmembrane region" description="Helical" evidence="7">
    <location>
        <begin position="25"/>
        <end position="51"/>
    </location>
</feature>
<comment type="caution">
    <text evidence="10">The sequence shown here is derived from an EMBL/GenBank/DDBJ whole genome shotgun (WGS) entry which is preliminary data.</text>
</comment>
<keyword evidence="11" id="KW-1185">Reference proteome</keyword>
<dbReference type="InterPro" id="IPR011527">
    <property type="entry name" value="ABC1_TM_dom"/>
</dbReference>
<feature type="transmembrane region" description="Helical" evidence="7">
    <location>
        <begin position="138"/>
        <end position="158"/>
    </location>
</feature>
<name>A0A4R0GQ16_9ACTN</name>
<reference evidence="10 11" key="1">
    <citation type="submission" date="2019-02" db="EMBL/GenBank/DDBJ databases">
        <title>Jishengella sp. nov., isolated from a root of Zingiber montanum.</title>
        <authorList>
            <person name="Kuncharoen N."/>
            <person name="Kudo T."/>
            <person name="Masahiro Y."/>
            <person name="Ohkuma M."/>
            <person name="Tanasupawat S."/>
        </authorList>
    </citation>
    <scope>NUCLEOTIDE SEQUENCE [LARGE SCALE GENOMIC DNA]</scope>
    <source>
        <strain evidence="10 11">PLAI 1-1</strain>
    </source>
</reference>
<dbReference type="InterPro" id="IPR027417">
    <property type="entry name" value="P-loop_NTPase"/>
</dbReference>
<dbReference type="SUPFAM" id="SSF90123">
    <property type="entry name" value="ABC transporter transmembrane region"/>
    <property type="match status" value="1"/>
</dbReference>
<keyword evidence="3" id="KW-0547">Nucleotide-binding</keyword>
<dbReference type="Pfam" id="PF00664">
    <property type="entry name" value="ABC_membrane"/>
    <property type="match status" value="1"/>
</dbReference>
<dbReference type="Proteomes" id="UP000292274">
    <property type="component" value="Unassembled WGS sequence"/>
</dbReference>
<evidence type="ECO:0000256" key="3">
    <source>
        <dbReference type="ARBA" id="ARBA00022741"/>
    </source>
</evidence>
<protein>
    <submittedName>
        <fullName evidence="10">ABC transporter ATP-binding protein</fullName>
    </submittedName>
</protein>
<dbReference type="Pfam" id="PF00005">
    <property type="entry name" value="ABC_tran"/>
    <property type="match status" value="1"/>
</dbReference>
<dbReference type="EMBL" id="SJJR01000002">
    <property type="protein sequence ID" value="TCB99660.1"/>
    <property type="molecule type" value="Genomic_DNA"/>
</dbReference>
<sequence>MPDRLSGPTELRAWLVARAARSWPVLVGSLLGGLAAAGFAVLAPVVTGFAVDGVLAGGATGRLLALGAAVLLASQLLRAAVLQLRQRAAIAFAARTERDLRTVLVRQTLHHGDPAHRLSLANGLVGDLRVVRAAIYPGLDITVSSLAFLVVAIAVAPLYHPSLLLAPALFTVGYLVVGARHLRSLTTAAERVRQDGTSLVAVVAEALGNVEAIRDADLPDAVWDRLRTAAVAHHDTVVRRAGTERRAPMFLLLGVAQGVGFGHALLLANRGTLSLGDLAGYTGVLMLLGAPAFSAVIAFSLVADGRGALRRLAATFALAAPPSSLRATPSVDVPVITARGLVLDVAPGASSVGTNLTIAPRSLVVITGEVGAGKSVLARTLAGLRAPRAGGVWIDGDPTDAWDPVVLSNVVAHVDEEDALFSTSLADNVRVGRLDAGQREQTSAADRAGVDEFARSLPDGYDTLLGEGGGHLSGGQRQRVRLARALLSPARVLVLDDPFSGLDAETARRLAAELVEEARNRTVVVVTERQDVADAAAVNLCVSNGVLTVQEAAAQETA</sequence>
<organism evidence="10 11">
    <name type="scientific">Micromonospora zingiberis</name>
    <dbReference type="NCBI Taxonomy" id="2053011"/>
    <lineage>
        <taxon>Bacteria</taxon>
        <taxon>Bacillati</taxon>
        <taxon>Actinomycetota</taxon>
        <taxon>Actinomycetes</taxon>
        <taxon>Micromonosporales</taxon>
        <taxon>Micromonosporaceae</taxon>
        <taxon>Micromonospora</taxon>
    </lineage>
</organism>
<dbReference type="GO" id="GO:0015421">
    <property type="term" value="F:ABC-type oligopeptide transporter activity"/>
    <property type="evidence" value="ECO:0007669"/>
    <property type="project" value="TreeGrafter"/>
</dbReference>
<keyword evidence="4 10" id="KW-0067">ATP-binding</keyword>
<evidence type="ECO:0000256" key="7">
    <source>
        <dbReference type="SAM" id="Phobius"/>
    </source>
</evidence>
<comment type="subcellular location">
    <subcellularLocation>
        <location evidence="1">Cell membrane</location>
        <topology evidence="1">Multi-pass membrane protein</topology>
    </subcellularLocation>
</comment>
<keyword evidence="6 7" id="KW-0472">Membrane</keyword>
<dbReference type="InterPro" id="IPR003593">
    <property type="entry name" value="AAA+_ATPase"/>
</dbReference>
<evidence type="ECO:0000313" key="10">
    <source>
        <dbReference type="EMBL" id="TCB99660.1"/>
    </source>
</evidence>
<dbReference type="InterPro" id="IPR036640">
    <property type="entry name" value="ABC1_TM_sf"/>
</dbReference>
<dbReference type="Gene3D" id="3.40.50.300">
    <property type="entry name" value="P-loop containing nucleotide triphosphate hydrolases"/>
    <property type="match status" value="1"/>
</dbReference>
<dbReference type="GO" id="GO:0005886">
    <property type="term" value="C:plasma membrane"/>
    <property type="evidence" value="ECO:0007669"/>
    <property type="project" value="UniProtKB-SubCell"/>
</dbReference>
<feature type="transmembrane region" description="Helical" evidence="7">
    <location>
        <begin position="63"/>
        <end position="81"/>
    </location>
</feature>
<evidence type="ECO:0000256" key="5">
    <source>
        <dbReference type="ARBA" id="ARBA00022989"/>
    </source>
</evidence>
<evidence type="ECO:0000256" key="1">
    <source>
        <dbReference type="ARBA" id="ARBA00004651"/>
    </source>
</evidence>
<dbReference type="PANTHER" id="PTHR43394:SF1">
    <property type="entry name" value="ATP-BINDING CASSETTE SUB-FAMILY B MEMBER 10, MITOCHONDRIAL"/>
    <property type="match status" value="1"/>
</dbReference>
<gene>
    <name evidence="10" type="ORF">E0H26_03630</name>
</gene>
<dbReference type="AlphaFoldDB" id="A0A4R0GQ16"/>
<dbReference type="GO" id="GO:0005524">
    <property type="term" value="F:ATP binding"/>
    <property type="evidence" value="ECO:0007669"/>
    <property type="project" value="UniProtKB-KW"/>
</dbReference>
<dbReference type="GO" id="GO:0016887">
    <property type="term" value="F:ATP hydrolysis activity"/>
    <property type="evidence" value="ECO:0007669"/>
    <property type="project" value="InterPro"/>
</dbReference>
<feature type="transmembrane region" description="Helical" evidence="7">
    <location>
        <begin position="280"/>
        <end position="302"/>
    </location>
</feature>
<feature type="domain" description="ABC transmembrane type-1" evidence="9">
    <location>
        <begin position="27"/>
        <end position="304"/>
    </location>
</feature>
<feature type="domain" description="ABC transporter" evidence="8">
    <location>
        <begin position="336"/>
        <end position="558"/>
    </location>
</feature>
<dbReference type="Gene3D" id="1.20.1560.10">
    <property type="entry name" value="ABC transporter type 1, transmembrane domain"/>
    <property type="match status" value="1"/>
</dbReference>
<evidence type="ECO:0000259" key="9">
    <source>
        <dbReference type="PROSITE" id="PS50929"/>
    </source>
</evidence>
<dbReference type="InterPro" id="IPR003439">
    <property type="entry name" value="ABC_transporter-like_ATP-bd"/>
</dbReference>
<evidence type="ECO:0000256" key="2">
    <source>
        <dbReference type="ARBA" id="ARBA00022692"/>
    </source>
</evidence>
<feature type="transmembrane region" description="Helical" evidence="7">
    <location>
        <begin position="249"/>
        <end position="268"/>
    </location>
</feature>
<feature type="transmembrane region" description="Helical" evidence="7">
    <location>
        <begin position="164"/>
        <end position="182"/>
    </location>
</feature>
<dbReference type="InterPro" id="IPR039421">
    <property type="entry name" value="Type_1_exporter"/>
</dbReference>
<dbReference type="OrthoDB" id="9806127at2"/>
<dbReference type="InterPro" id="IPR017871">
    <property type="entry name" value="ABC_transporter-like_CS"/>
</dbReference>